<evidence type="ECO:0000256" key="3">
    <source>
        <dbReference type="ARBA" id="ARBA00022833"/>
    </source>
</evidence>
<evidence type="ECO:0000256" key="1">
    <source>
        <dbReference type="ARBA" id="ARBA00005495"/>
    </source>
</evidence>
<evidence type="ECO:0000256" key="2">
    <source>
        <dbReference type="ARBA" id="ARBA00022723"/>
    </source>
</evidence>
<evidence type="ECO:0000313" key="6">
    <source>
        <dbReference type="EMBL" id="KAF2849770.1"/>
    </source>
</evidence>
<gene>
    <name evidence="6" type="ORF">T440DRAFT_533334</name>
</gene>
<dbReference type="Pfam" id="PF04828">
    <property type="entry name" value="GFA"/>
    <property type="match status" value="1"/>
</dbReference>
<organism evidence="6 7">
    <name type="scientific">Plenodomus tracheiphilus IPT5</name>
    <dbReference type="NCBI Taxonomy" id="1408161"/>
    <lineage>
        <taxon>Eukaryota</taxon>
        <taxon>Fungi</taxon>
        <taxon>Dikarya</taxon>
        <taxon>Ascomycota</taxon>
        <taxon>Pezizomycotina</taxon>
        <taxon>Dothideomycetes</taxon>
        <taxon>Pleosporomycetidae</taxon>
        <taxon>Pleosporales</taxon>
        <taxon>Pleosporineae</taxon>
        <taxon>Leptosphaeriaceae</taxon>
        <taxon>Plenodomus</taxon>
    </lineage>
</organism>
<dbReference type="SUPFAM" id="SSF51316">
    <property type="entry name" value="Mss4-like"/>
    <property type="match status" value="1"/>
</dbReference>
<dbReference type="GO" id="GO:0046872">
    <property type="term" value="F:metal ion binding"/>
    <property type="evidence" value="ECO:0007669"/>
    <property type="project" value="UniProtKB-KW"/>
</dbReference>
<dbReference type="PANTHER" id="PTHR33337:SF8">
    <property type="entry name" value="CENP-V_GFA DOMAIN-CONTAINING PROTEIN"/>
    <property type="match status" value="1"/>
</dbReference>
<dbReference type="Gene3D" id="3.90.1590.10">
    <property type="entry name" value="glutathione-dependent formaldehyde- activating enzyme (gfa)"/>
    <property type="match status" value="1"/>
</dbReference>
<name>A0A6A7B2Q0_9PLEO</name>
<dbReference type="PANTHER" id="PTHR33337">
    <property type="entry name" value="GFA DOMAIN-CONTAINING PROTEIN"/>
    <property type="match status" value="1"/>
</dbReference>
<evidence type="ECO:0000259" key="5">
    <source>
        <dbReference type="PROSITE" id="PS51891"/>
    </source>
</evidence>
<keyword evidence="7" id="KW-1185">Reference proteome</keyword>
<evidence type="ECO:0000256" key="4">
    <source>
        <dbReference type="ARBA" id="ARBA00023239"/>
    </source>
</evidence>
<dbReference type="InterPro" id="IPR011057">
    <property type="entry name" value="Mss4-like_sf"/>
</dbReference>
<keyword evidence="2" id="KW-0479">Metal-binding</keyword>
<keyword evidence="3" id="KW-0862">Zinc</keyword>
<dbReference type="PROSITE" id="PS51891">
    <property type="entry name" value="CENP_V_GFA"/>
    <property type="match status" value="1"/>
</dbReference>
<proteinExistence type="inferred from homology"/>
<sequence length="174" mass="18853">MSVRDADRSKPYIPLAGLANDGYSNDDEATATCYCGAVQLAFPPSGPGLVNTFICHCTDCRKITASMFASNFTVRTSHLRHIRGQTTLKQFSQQTTTTSGQHMTNSFCGTCGTLMYRAGEAFPGLLFLRLGTVDDVLLVEGKLKPQVEQFVKDRVGWLGEVGGEGVERSEGMGM</sequence>
<protein>
    <recommendedName>
        <fullName evidence="5">CENP-V/GFA domain-containing protein</fullName>
    </recommendedName>
</protein>
<keyword evidence="4" id="KW-0456">Lyase</keyword>
<dbReference type="InterPro" id="IPR006913">
    <property type="entry name" value="CENP-V/GFA"/>
</dbReference>
<dbReference type="AlphaFoldDB" id="A0A6A7B2Q0"/>
<comment type="similarity">
    <text evidence="1">Belongs to the Gfa family.</text>
</comment>
<dbReference type="EMBL" id="MU006310">
    <property type="protein sequence ID" value="KAF2849770.1"/>
    <property type="molecule type" value="Genomic_DNA"/>
</dbReference>
<accession>A0A6A7B2Q0</accession>
<feature type="domain" description="CENP-V/GFA" evidence="5">
    <location>
        <begin position="29"/>
        <end position="167"/>
    </location>
</feature>
<dbReference type="GO" id="GO:0016846">
    <property type="term" value="F:carbon-sulfur lyase activity"/>
    <property type="evidence" value="ECO:0007669"/>
    <property type="project" value="InterPro"/>
</dbReference>
<dbReference type="Proteomes" id="UP000799423">
    <property type="component" value="Unassembled WGS sequence"/>
</dbReference>
<reference evidence="6" key="1">
    <citation type="submission" date="2020-01" db="EMBL/GenBank/DDBJ databases">
        <authorList>
            <consortium name="DOE Joint Genome Institute"/>
            <person name="Haridas S."/>
            <person name="Albert R."/>
            <person name="Binder M."/>
            <person name="Bloem J."/>
            <person name="Labutti K."/>
            <person name="Salamov A."/>
            <person name="Andreopoulos B."/>
            <person name="Baker S.E."/>
            <person name="Barry K."/>
            <person name="Bills G."/>
            <person name="Bluhm B.H."/>
            <person name="Cannon C."/>
            <person name="Castanera R."/>
            <person name="Culley D.E."/>
            <person name="Daum C."/>
            <person name="Ezra D."/>
            <person name="Gonzalez J.B."/>
            <person name="Henrissat B."/>
            <person name="Kuo A."/>
            <person name="Liang C."/>
            <person name="Lipzen A."/>
            <person name="Lutzoni F."/>
            <person name="Magnuson J."/>
            <person name="Mondo S."/>
            <person name="Nolan M."/>
            <person name="Ohm R."/>
            <person name="Pangilinan J."/>
            <person name="Park H.-J."/>
            <person name="Ramirez L."/>
            <person name="Alfaro M."/>
            <person name="Sun H."/>
            <person name="Tritt A."/>
            <person name="Yoshinaga Y."/>
            <person name="Zwiers L.-H."/>
            <person name="Turgeon B.G."/>
            <person name="Goodwin S.B."/>
            <person name="Spatafora J.W."/>
            <person name="Crous P.W."/>
            <person name="Grigoriev I.V."/>
        </authorList>
    </citation>
    <scope>NUCLEOTIDE SEQUENCE</scope>
    <source>
        <strain evidence="6">IPT5</strain>
    </source>
</reference>
<evidence type="ECO:0000313" key="7">
    <source>
        <dbReference type="Proteomes" id="UP000799423"/>
    </source>
</evidence>
<dbReference type="OrthoDB" id="428768at2759"/>